<organism evidence="4">
    <name type="scientific">Oryza punctata</name>
    <name type="common">Red rice</name>
    <dbReference type="NCBI Taxonomy" id="4537"/>
    <lineage>
        <taxon>Eukaryota</taxon>
        <taxon>Viridiplantae</taxon>
        <taxon>Streptophyta</taxon>
        <taxon>Embryophyta</taxon>
        <taxon>Tracheophyta</taxon>
        <taxon>Spermatophyta</taxon>
        <taxon>Magnoliopsida</taxon>
        <taxon>Liliopsida</taxon>
        <taxon>Poales</taxon>
        <taxon>Poaceae</taxon>
        <taxon>BOP clade</taxon>
        <taxon>Oryzoideae</taxon>
        <taxon>Oryzeae</taxon>
        <taxon>Oryzinae</taxon>
        <taxon>Oryza</taxon>
    </lineage>
</organism>
<dbReference type="SMART" id="SM00184">
    <property type="entry name" value="RING"/>
    <property type="match status" value="1"/>
</dbReference>
<evidence type="ECO:0000256" key="1">
    <source>
        <dbReference type="PROSITE-ProRule" id="PRU00175"/>
    </source>
</evidence>
<dbReference type="PANTHER" id="PTHR46400">
    <property type="entry name" value="RING/U-BOX SUPERFAMILY PROTEIN"/>
    <property type="match status" value="1"/>
</dbReference>
<dbReference type="Proteomes" id="UP000026962">
    <property type="component" value="Chromosome 4"/>
</dbReference>
<sequence length="365" mass="40113">MARRGRRPTGQGTFSTLTRGPSRLSPRAPRSSPTQRTPPRLRWTRSTKTAGTGAGGAHNTGAPETGSRRKATCFCGLWTVVCTSTAPPRSSQLESSPKSPPIRAEILELPSMEVMHDTTGKKDVVVCYMNSPLPYMIEENYGGCFFEDDVDLAQVLQDQEIVYQLIQGNYGTGSSRIHSNPSSSYSHGCELDERKPSGVASYEAQLVVDEALARELQQMEDQLASASIDGHNIIEHGRKAIASSTSSGGNASASRPPQVVMEDGIDPDNMTYEELQQLGEAIGTESKGLPEDVIALLPTSTYKIRIFSRKEKHDECVICCMTYKNRDRLTKLPCEHHYHQTCVTKWLKINKVCPVCNKEVYGSGK</sequence>
<dbReference type="Gene3D" id="3.30.40.10">
    <property type="entry name" value="Zinc/RING finger domain, C3HC4 (zinc finger)"/>
    <property type="match status" value="1"/>
</dbReference>
<dbReference type="Gramene" id="OPUNC04G19910.2">
    <property type="protein sequence ID" value="OPUNC04G19910.2"/>
    <property type="gene ID" value="OPUNC04G19910"/>
</dbReference>
<dbReference type="InterPro" id="IPR033276">
    <property type="entry name" value="BB"/>
</dbReference>
<dbReference type="EnsemblPlants" id="OPUNC04G19910.2">
    <property type="protein sequence ID" value="OPUNC04G19910.2"/>
    <property type="gene ID" value="OPUNC04G19910"/>
</dbReference>
<dbReference type="GO" id="GO:0016567">
    <property type="term" value="P:protein ubiquitination"/>
    <property type="evidence" value="ECO:0007669"/>
    <property type="project" value="InterPro"/>
</dbReference>
<evidence type="ECO:0000256" key="2">
    <source>
        <dbReference type="SAM" id="MobiDB-lite"/>
    </source>
</evidence>
<dbReference type="GO" id="GO:0031624">
    <property type="term" value="F:ubiquitin conjugating enzyme binding"/>
    <property type="evidence" value="ECO:0007669"/>
    <property type="project" value="TreeGrafter"/>
</dbReference>
<feature type="compositionally biased region" description="Low complexity" evidence="2">
    <location>
        <begin position="19"/>
        <end position="51"/>
    </location>
</feature>
<dbReference type="FunFam" id="3.30.40.10:FF:000226">
    <property type="entry name" value="E3 ubiquitin ligase BIG BROTHER"/>
    <property type="match status" value="1"/>
</dbReference>
<dbReference type="HOGENOM" id="CLU_063973_0_0_1"/>
<dbReference type="AlphaFoldDB" id="A0A0E0KU46"/>
<keyword evidence="1" id="KW-0863">Zinc-finger</keyword>
<dbReference type="SUPFAM" id="SSF57850">
    <property type="entry name" value="RING/U-box"/>
    <property type="match status" value="1"/>
</dbReference>
<accession>A0A0E0KU46</accession>
<dbReference type="eggNOG" id="KOG0800">
    <property type="taxonomic scope" value="Eukaryota"/>
</dbReference>
<dbReference type="PANTHER" id="PTHR46400:SF11">
    <property type="entry name" value="OS04G0571200 PROTEIN"/>
    <property type="match status" value="1"/>
</dbReference>
<dbReference type="Pfam" id="PF13639">
    <property type="entry name" value="zf-RING_2"/>
    <property type="match status" value="1"/>
</dbReference>
<dbReference type="InterPro" id="IPR001841">
    <property type="entry name" value="Znf_RING"/>
</dbReference>
<feature type="domain" description="RING-type" evidence="3">
    <location>
        <begin position="316"/>
        <end position="357"/>
    </location>
</feature>
<feature type="region of interest" description="Disordered" evidence="2">
    <location>
        <begin position="1"/>
        <end position="67"/>
    </location>
</feature>
<dbReference type="GO" id="GO:0008270">
    <property type="term" value="F:zinc ion binding"/>
    <property type="evidence" value="ECO:0007669"/>
    <property type="project" value="UniProtKB-KW"/>
</dbReference>
<reference evidence="4" key="1">
    <citation type="submission" date="2015-04" db="UniProtKB">
        <authorList>
            <consortium name="EnsemblPlants"/>
        </authorList>
    </citation>
    <scope>IDENTIFICATION</scope>
</reference>
<dbReference type="STRING" id="4537.A0A0E0KU46"/>
<reference evidence="4" key="2">
    <citation type="submission" date="2018-05" db="EMBL/GenBank/DDBJ databases">
        <title>OpunRS2 (Oryza punctata Reference Sequence Version 2).</title>
        <authorList>
            <person name="Zhang J."/>
            <person name="Kudrna D."/>
            <person name="Lee S."/>
            <person name="Talag J."/>
            <person name="Welchert J."/>
            <person name="Wing R.A."/>
        </authorList>
    </citation>
    <scope>NUCLEOTIDE SEQUENCE [LARGE SCALE GENOMIC DNA]</scope>
</reference>
<name>A0A0E0KU46_ORYPU</name>
<proteinExistence type="predicted"/>
<dbReference type="InterPro" id="IPR013083">
    <property type="entry name" value="Znf_RING/FYVE/PHD"/>
</dbReference>
<dbReference type="GO" id="GO:0046621">
    <property type="term" value="P:negative regulation of organ growth"/>
    <property type="evidence" value="ECO:0007669"/>
    <property type="project" value="InterPro"/>
</dbReference>
<evidence type="ECO:0000259" key="3">
    <source>
        <dbReference type="PROSITE" id="PS50089"/>
    </source>
</evidence>
<evidence type="ECO:0000313" key="5">
    <source>
        <dbReference type="Proteomes" id="UP000026962"/>
    </source>
</evidence>
<evidence type="ECO:0000313" key="4">
    <source>
        <dbReference type="EnsemblPlants" id="OPUNC04G19910.2"/>
    </source>
</evidence>
<dbReference type="OMA" id="SRASWVY"/>
<keyword evidence="1" id="KW-0479">Metal-binding</keyword>
<protein>
    <recommendedName>
        <fullName evidence="3">RING-type domain-containing protein</fullName>
    </recommendedName>
</protein>
<dbReference type="PROSITE" id="PS50089">
    <property type="entry name" value="ZF_RING_2"/>
    <property type="match status" value="1"/>
</dbReference>
<dbReference type="GO" id="GO:0004842">
    <property type="term" value="F:ubiquitin-protein transferase activity"/>
    <property type="evidence" value="ECO:0007669"/>
    <property type="project" value="InterPro"/>
</dbReference>
<keyword evidence="1" id="KW-0862">Zinc</keyword>
<keyword evidence="5" id="KW-1185">Reference proteome</keyword>